<protein>
    <submittedName>
        <fullName evidence="2">Variable surface protein</fullName>
    </submittedName>
</protein>
<evidence type="ECO:0000313" key="3">
    <source>
        <dbReference type="Proteomes" id="UP000195521"/>
    </source>
</evidence>
<dbReference type="AlphaFoldDB" id="A0A1Y1JQV7"/>
<feature type="coiled-coil region" evidence="1">
    <location>
        <begin position="165"/>
        <end position="192"/>
    </location>
</feature>
<gene>
    <name evidence="2" type="ORF">PGO_004030</name>
</gene>
<sequence>MTPAEINKTYIKWIDYSSCREFIDSLQISTQNSSDIESFINESSVTLEHNEHDNFIKICQEIRELFNNMSSNDTYNNRKCCNYINYYIRHQIKVYFPEKEKEIFNHLKNYIESNKNYESYKTCVPKIEHIGNAEFNKLDKLFELYDLYESILNPDSEDNDDHNDCEELNDLINDYNEIIKKYNEDINLHKELYNLRCSIENNELINNNCKSMLNGMSENKYKAWNKNECNESQEKLYLKQYSEGKNTYLSNNTYIQPLNINVIIASTLSSVFLGTVLYCMYKINTSGNYLRNHIPRMKRMNRNIKDGTYQQEMCNRKHYHRNLKEKCYNVSYVSERKY</sequence>
<comment type="caution">
    <text evidence="2">The sequence shown here is derived from an EMBL/GenBank/DDBJ whole genome shotgun (WGS) entry which is preliminary data.</text>
</comment>
<dbReference type="OrthoDB" id="389398at2759"/>
<dbReference type="RefSeq" id="XP_028547209.1">
    <property type="nucleotide sequence ID" value="XM_028691408.1"/>
</dbReference>
<dbReference type="Proteomes" id="UP000195521">
    <property type="component" value="Unassembled WGS sequence"/>
</dbReference>
<organism evidence="2 3">
    <name type="scientific">Plasmodium gonderi</name>
    <dbReference type="NCBI Taxonomy" id="77519"/>
    <lineage>
        <taxon>Eukaryota</taxon>
        <taxon>Sar</taxon>
        <taxon>Alveolata</taxon>
        <taxon>Apicomplexa</taxon>
        <taxon>Aconoidasida</taxon>
        <taxon>Haemosporida</taxon>
        <taxon>Plasmodiidae</taxon>
        <taxon>Plasmodium</taxon>
        <taxon>Plasmodium (Plasmodium)</taxon>
    </lineage>
</organism>
<dbReference type="GeneID" id="39745428"/>
<reference evidence="3" key="1">
    <citation type="submission" date="2017-04" db="EMBL/GenBank/DDBJ databases">
        <title>Plasmodium gonderi genome.</title>
        <authorList>
            <person name="Arisue N."/>
            <person name="Honma H."/>
            <person name="Kawai S."/>
            <person name="Tougan T."/>
            <person name="Tanabe K."/>
            <person name="Horii T."/>
        </authorList>
    </citation>
    <scope>NUCLEOTIDE SEQUENCE [LARGE SCALE GENOMIC DNA]</scope>
    <source>
        <strain evidence="3">ATCC 30045</strain>
    </source>
</reference>
<proteinExistence type="predicted"/>
<accession>A0A1Y1JQV7</accession>
<name>A0A1Y1JQV7_PLAGO</name>
<evidence type="ECO:0000256" key="1">
    <source>
        <dbReference type="SAM" id="Coils"/>
    </source>
</evidence>
<keyword evidence="1" id="KW-0175">Coiled coil</keyword>
<evidence type="ECO:0000313" key="2">
    <source>
        <dbReference type="EMBL" id="GAW84620.1"/>
    </source>
</evidence>
<dbReference type="EMBL" id="BDQF01000518">
    <property type="protein sequence ID" value="GAW84620.1"/>
    <property type="molecule type" value="Genomic_DNA"/>
</dbReference>
<keyword evidence="3" id="KW-1185">Reference proteome</keyword>